<keyword evidence="3" id="KW-1185">Reference proteome</keyword>
<dbReference type="EMBL" id="BMAW01122167">
    <property type="protein sequence ID" value="GFT97714.1"/>
    <property type="molecule type" value="Genomic_DNA"/>
</dbReference>
<comment type="caution">
    <text evidence="2">The sequence shown here is derived from an EMBL/GenBank/DDBJ whole genome shotgun (WGS) entry which is preliminary data.</text>
</comment>
<accession>A0A8X6UAJ7</accession>
<proteinExistence type="predicted"/>
<name>A0A8X6UAJ7_NEPPI</name>
<protein>
    <submittedName>
        <fullName evidence="2">Uncharacterized protein</fullName>
    </submittedName>
</protein>
<feature type="region of interest" description="Disordered" evidence="1">
    <location>
        <begin position="78"/>
        <end position="97"/>
    </location>
</feature>
<sequence>MCENKGLQLYGQFFLSSPATEYKINCCGIMRPNRKNCPKRLPKMQNGDLSVRCGMCWKDKREVFLLSHMHHSDMKRTTLRDDVHNTQMGDRMINSGS</sequence>
<dbReference type="Proteomes" id="UP000887013">
    <property type="component" value="Unassembled WGS sequence"/>
</dbReference>
<gene>
    <name evidence="2" type="ORF">NPIL_263411</name>
</gene>
<evidence type="ECO:0000313" key="2">
    <source>
        <dbReference type="EMBL" id="GFT97714.1"/>
    </source>
</evidence>
<reference evidence="2" key="1">
    <citation type="submission" date="2020-08" db="EMBL/GenBank/DDBJ databases">
        <title>Multicomponent nature underlies the extraordinary mechanical properties of spider dragline silk.</title>
        <authorList>
            <person name="Kono N."/>
            <person name="Nakamura H."/>
            <person name="Mori M."/>
            <person name="Yoshida Y."/>
            <person name="Ohtoshi R."/>
            <person name="Malay A.D."/>
            <person name="Moran D.A.P."/>
            <person name="Tomita M."/>
            <person name="Numata K."/>
            <person name="Arakawa K."/>
        </authorList>
    </citation>
    <scope>NUCLEOTIDE SEQUENCE</scope>
</reference>
<evidence type="ECO:0000256" key="1">
    <source>
        <dbReference type="SAM" id="MobiDB-lite"/>
    </source>
</evidence>
<organism evidence="2 3">
    <name type="scientific">Nephila pilipes</name>
    <name type="common">Giant wood spider</name>
    <name type="synonym">Nephila maculata</name>
    <dbReference type="NCBI Taxonomy" id="299642"/>
    <lineage>
        <taxon>Eukaryota</taxon>
        <taxon>Metazoa</taxon>
        <taxon>Ecdysozoa</taxon>
        <taxon>Arthropoda</taxon>
        <taxon>Chelicerata</taxon>
        <taxon>Arachnida</taxon>
        <taxon>Araneae</taxon>
        <taxon>Araneomorphae</taxon>
        <taxon>Entelegynae</taxon>
        <taxon>Araneoidea</taxon>
        <taxon>Nephilidae</taxon>
        <taxon>Nephila</taxon>
    </lineage>
</organism>
<dbReference type="AlphaFoldDB" id="A0A8X6UAJ7"/>
<dbReference type="OrthoDB" id="6430278at2759"/>
<evidence type="ECO:0000313" key="3">
    <source>
        <dbReference type="Proteomes" id="UP000887013"/>
    </source>
</evidence>